<gene>
    <name evidence="2" type="ordered locus">ETA_pET490290</name>
</gene>
<proteinExistence type="predicted"/>
<protein>
    <submittedName>
        <fullName evidence="2">Uncharacterized protein</fullName>
    </submittedName>
</protein>
<sequence length="221" mass="24792">MTMRPYRASGGINVKNTSYSSCEQNEQSFIMCLSHVEKWACHHAFTESEIRQDMLGMIAEMRLSTHLSGYPAAEKIATLAWRVRDEKFRIVRELGRGDPAVPEMQRLLDMLKRLKTGAIQAWPVDVSQLSSQRAWRYRNWAGIAGCLLMIMSPILLGLLVCLPPGRFSVLALMVYVMLTEAVAAISQDKFSTHFAAITRGVLFLTGAGMILHYDCTTVSVF</sequence>
<feature type="transmembrane region" description="Helical" evidence="1">
    <location>
        <begin position="140"/>
        <end position="160"/>
    </location>
</feature>
<feature type="transmembrane region" description="Helical" evidence="1">
    <location>
        <begin position="192"/>
        <end position="213"/>
    </location>
</feature>
<keyword evidence="1" id="KW-1133">Transmembrane helix</keyword>
<keyword evidence="3" id="KW-1185">Reference proteome</keyword>
<keyword evidence="1" id="KW-0472">Membrane</keyword>
<evidence type="ECO:0000256" key="1">
    <source>
        <dbReference type="SAM" id="Phobius"/>
    </source>
</evidence>
<evidence type="ECO:0000313" key="2">
    <source>
        <dbReference type="EMBL" id="CAO94871.1"/>
    </source>
</evidence>
<reference evidence="2 3" key="1">
    <citation type="journal article" date="2008" name="Environ. Microbiol.">
        <title>The genome of Erwinia tasmaniensis strain Et1/99, a non-pathogenic bacterium in the genus Erwinia.</title>
        <authorList>
            <person name="Kube M."/>
            <person name="Migdoll A.M."/>
            <person name="Mueller I."/>
            <person name="Kuhl H."/>
            <person name="Beck A."/>
            <person name="Reinhardt R."/>
            <person name="Geider K."/>
        </authorList>
    </citation>
    <scope>NUCLEOTIDE SEQUENCE [LARGE SCALE GENOMIC DNA]</scope>
    <source>
        <strain evidence="3">DSM 17950 / CFBP 7177 / CIP 109463 / NCPPB 4357 / Et1/99</strain>
        <plasmid evidence="3">pET49</plasmid>
    </source>
</reference>
<dbReference type="Proteomes" id="UP000001726">
    <property type="component" value="Plasmid pET49"/>
</dbReference>
<dbReference type="KEGG" id="eta:ETA_pET490290"/>
<keyword evidence="1" id="KW-0812">Transmembrane</keyword>
<feature type="transmembrane region" description="Helical" evidence="1">
    <location>
        <begin position="166"/>
        <end position="185"/>
    </location>
</feature>
<name>B2VAY2_ERWT9</name>
<evidence type="ECO:0000313" key="3">
    <source>
        <dbReference type="Proteomes" id="UP000001726"/>
    </source>
</evidence>
<geneLocation type="plasmid" evidence="2 3">
    <name>pET49</name>
</geneLocation>
<keyword evidence="2" id="KW-0614">Plasmid</keyword>
<dbReference type="HOGENOM" id="CLU_1249033_0_0_6"/>
<accession>B2VAY2</accession>
<dbReference type="EMBL" id="CU468131">
    <property type="protein sequence ID" value="CAO94871.1"/>
    <property type="molecule type" value="Genomic_DNA"/>
</dbReference>
<dbReference type="AlphaFoldDB" id="B2VAY2"/>
<organism evidence="2 3">
    <name type="scientific">Erwinia tasmaniensis (strain DSM 17950 / CFBP 7177 / CIP 109463 / NCPPB 4357 / Et1/99)</name>
    <dbReference type="NCBI Taxonomy" id="465817"/>
    <lineage>
        <taxon>Bacteria</taxon>
        <taxon>Pseudomonadati</taxon>
        <taxon>Pseudomonadota</taxon>
        <taxon>Gammaproteobacteria</taxon>
        <taxon>Enterobacterales</taxon>
        <taxon>Erwiniaceae</taxon>
        <taxon>Erwinia</taxon>
    </lineage>
</organism>